<evidence type="ECO:0000256" key="8">
    <source>
        <dbReference type="ARBA" id="ARBA00023010"/>
    </source>
</evidence>
<dbReference type="PRINTS" id="PR01853">
    <property type="entry name" value="YAJCTRNLCASE"/>
</dbReference>
<comment type="similarity">
    <text evidence="2">Belongs to the YajC family.</text>
</comment>
<evidence type="ECO:0000313" key="12">
    <source>
        <dbReference type="Proteomes" id="UP001595916"/>
    </source>
</evidence>
<keyword evidence="5 10" id="KW-0812">Transmembrane</keyword>
<name>A0ABV9QJU7_9FIRM</name>
<comment type="caution">
    <text evidence="11">The sequence shown here is derived from an EMBL/GenBank/DDBJ whole genome shotgun (WGS) entry which is preliminary data.</text>
</comment>
<dbReference type="PANTHER" id="PTHR33909">
    <property type="entry name" value="SEC TRANSLOCON ACCESSORY COMPLEX SUBUNIT YAJC"/>
    <property type="match status" value="1"/>
</dbReference>
<dbReference type="RefSeq" id="WP_379788393.1">
    <property type="nucleotide sequence ID" value="NZ_JBHSHL010000025.1"/>
</dbReference>
<evidence type="ECO:0000256" key="7">
    <source>
        <dbReference type="ARBA" id="ARBA00022989"/>
    </source>
</evidence>
<proteinExistence type="inferred from homology"/>
<keyword evidence="12" id="KW-1185">Reference proteome</keyword>
<evidence type="ECO:0000256" key="6">
    <source>
        <dbReference type="ARBA" id="ARBA00022927"/>
    </source>
</evidence>
<organism evidence="11 12">
    <name type="scientific">Filifactor villosus</name>
    <dbReference type="NCBI Taxonomy" id="29374"/>
    <lineage>
        <taxon>Bacteria</taxon>
        <taxon>Bacillati</taxon>
        <taxon>Bacillota</taxon>
        <taxon>Clostridia</taxon>
        <taxon>Peptostreptococcales</taxon>
        <taxon>Filifactoraceae</taxon>
        <taxon>Filifactor</taxon>
    </lineage>
</organism>
<evidence type="ECO:0000256" key="9">
    <source>
        <dbReference type="ARBA" id="ARBA00023136"/>
    </source>
</evidence>
<dbReference type="Proteomes" id="UP001595916">
    <property type="component" value="Unassembled WGS sequence"/>
</dbReference>
<keyword evidence="4" id="KW-1003">Cell membrane</keyword>
<protein>
    <submittedName>
        <fullName evidence="11">Preprotein translocase subunit YajC</fullName>
    </submittedName>
</protein>
<keyword evidence="6" id="KW-0653">Protein transport</keyword>
<feature type="transmembrane region" description="Helical" evidence="10">
    <location>
        <begin position="6"/>
        <end position="24"/>
    </location>
</feature>
<dbReference type="SMART" id="SM01323">
    <property type="entry name" value="YajC"/>
    <property type="match status" value="1"/>
</dbReference>
<keyword evidence="8" id="KW-0811">Translocation</keyword>
<dbReference type="PANTHER" id="PTHR33909:SF1">
    <property type="entry name" value="SEC TRANSLOCON ACCESSORY COMPLEX SUBUNIT YAJC"/>
    <property type="match status" value="1"/>
</dbReference>
<evidence type="ECO:0000256" key="10">
    <source>
        <dbReference type="SAM" id="Phobius"/>
    </source>
</evidence>
<keyword evidence="3" id="KW-0813">Transport</keyword>
<keyword evidence="9 10" id="KW-0472">Membrane</keyword>
<evidence type="ECO:0000256" key="2">
    <source>
        <dbReference type="ARBA" id="ARBA00006742"/>
    </source>
</evidence>
<dbReference type="InterPro" id="IPR003849">
    <property type="entry name" value="Preprotein_translocase_YajC"/>
</dbReference>
<gene>
    <name evidence="11" type="primary">yajC</name>
    <name evidence="11" type="ORF">ACFO4R_07200</name>
</gene>
<evidence type="ECO:0000256" key="1">
    <source>
        <dbReference type="ARBA" id="ARBA00004162"/>
    </source>
</evidence>
<accession>A0ABV9QJU7</accession>
<evidence type="ECO:0000256" key="4">
    <source>
        <dbReference type="ARBA" id="ARBA00022475"/>
    </source>
</evidence>
<dbReference type="EMBL" id="JBHSHL010000025">
    <property type="protein sequence ID" value="MFC4804865.1"/>
    <property type="molecule type" value="Genomic_DNA"/>
</dbReference>
<evidence type="ECO:0000313" key="11">
    <source>
        <dbReference type="EMBL" id="MFC4804865.1"/>
    </source>
</evidence>
<reference evidence="12" key="1">
    <citation type="journal article" date="2019" name="Int. J. Syst. Evol. Microbiol.">
        <title>The Global Catalogue of Microorganisms (GCM) 10K type strain sequencing project: providing services to taxonomists for standard genome sequencing and annotation.</title>
        <authorList>
            <consortium name="The Broad Institute Genomics Platform"/>
            <consortium name="The Broad Institute Genome Sequencing Center for Infectious Disease"/>
            <person name="Wu L."/>
            <person name="Ma J."/>
        </authorList>
    </citation>
    <scope>NUCLEOTIDE SEQUENCE [LARGE SCALE GENOMIC DNA]</scope>
    <source>
        <strain evidence="12">CCUG 46385</strain>
    </source>
</reference>
<evidence type="ECO:0000256" key="5">
    <source>
        <dbReference type="ARBA" id="ARBA00022692"/>
    </source>
</evidence>
<dbReference type="NCBIfam" id="TIGR00739">
    <property type="entry name" value="yajC"/>
    <property type="match status" value="1"/>
</dbReference>
<sequence>MPIQQLSGFIVPVGFLILFYFLLIRPQKKKEKEIQEMRSRLKVGDHVTTIGAMTGKIIRITEDTVTIETGSDKTRITLEKWGVGKVNTEK</sequence>
<comment type="subcellular location">
    <subcellularLocation>
        <location evidence="1">Cell membrane</location>
        <topology evidence="1">Single-pass membrane protein</topology>
    </subcellularLocation>
</comment>
<evidence type="ECO:0000256" key="3">
    <source>
        <dbReference type="ARBA" id="ARBA00022448"/>
    </source>
</evidence>
<keyword evidence="7 10" id="KW-1133">Transmembrane helix</keyword>
<dbReference type="Pfam" id="PF02699">
    <property type="entry name" value="YajC"/>
    <property type="match status" value="1"/>
</dbReference>